<dbReference type="STRING" id="264462.Bd2522"/>
<keyword evidence="6" id="KW-0862">Zinc</keyword>
<evidence type="ECO:0000259" key="8">
    <source>
        <dbReference type="Pfam" id="PF01227"/>
    </source>
</evidence>
<dbReference type="GO" id="GO:0006730">
    <property type="term" value="P:one-carbon metabolic process"/>
    <property type="evidence" value="ECO:0007669"/>
    <property type="project" value="UniProtKB-UniRule"/>
</dbReference>
<dbReference type="NCBIfam" id="TIGR00063">
    <property type="entry name" value="folE"/>
    <property type="match status" value="1"/>
</dbReference>
<dbReference type="SUPFAM" id="SSF55620">
    <property type="entry name" value="Tetrahydrobiopterin biosynthesis enzymes-like"/>
    <property type="match status" value="1"/>
</dbReference>
<dbReference type="PANTHER" id="PTHR11109:SF7">
    <property type="entry name" value="GTP CYCLOHYDROLASE 1"/>
    <property type="match status" value="1"/>
</dbReference>
<dbReference type="Proteomes" id="UP000008080">
    <property type="component" value="Chromosome"/>
</dbReference>
<keyword evidence="5 6" id="KW-0378">Hydrolase</keyword>
<proteinExistence type="inferred from homology"/>
<keyword evidence="4 6" id="KW-0554">One-carbon metabolism</keyword>
<keyword evidence="10" id="KW-1185">Reference proteome</keyword>
<dbReference type="GO" id="GO:0003934">
    <property type="term" value="F:GTP cyclohydrolase I activity"/>
    <property type="evidence" value="ECO:0007669"/>
    <property type="project" value="UniProtKB-UniRule"/>
</dbReference>
<comment type="subunit">
    <text evidence="6">Homopolymer.</text>
</comment>
<dbReference type="HAMAP" id="MF_00223">
    <property type="entry name" value="FolE"/>
    <property type="match status" value="1"/>
</dbReference>
<dbReference type="GeneID" id="93013426"/>
<feature type="binding site" evidence="6">
    <location>
        <position position="202"/>
    </location>
    <ligand>
        <name>Zn(2+)</name>
        <dbReference type="ChEBI" id="CHEBI:29105"/>
    </ligand>
</feature>
<sequence length="242" mass="27758">MTMAKTTKKTPQKTSTKSVKAKPESHAADVSASVKQILENVRPTPMIHNGLTNEEKIERITEKFTDIMNTLGLDLKDDSLRETPKRVAKMYVNEVFGGLDPKKFPKMTVIDNKMNYDQMIVVQSIGCLSFCEHHFLPIDGFATVAYIPNKKVIGLSKINRIVQYFSRRPQVQERLTKQIADCLQYILDTEHIAVHINAKHYCVMMRGIEDTSSTTSTSDLRGHFKSRMETREEFLEHCRTKY</sequence>
<evidence type="ECO:0000256" key="4">
    <source>
        <dbReference type="ARBA" id="ARBA00022563"/>
    </source>
</evidence>
<dbReference type="KEGG" id="bba:Bd2522"/>
<name>Q6MK87_BDEBA</name>
<dbReference type="NCBIfam" id="NF006826">
    <property type="entry name" value="PRK09347.1-3"/>
    <property type="match status" value="1"/>
</dbReference>
<gene>
    <name evidence="6 9" type="primary">folE</name>
    <name evidence="9" type="ordered locus">Bd2522</name>
</gene>
<dbReference type="eggNOG" id="COG0302">
    <property type="taxonomic scope" value="Bacteria"/>
</dbReference>
<feature type="domain" description="GTP cyclohydrolase I" evidence="8">
    <location>
        <begin position="61"/>
        <end position="238"/>
    </location>
</feature>
<dbReference type="GO" id="GO:0006729">
    <property type="term" value="P:tetrahydrobiopterin biosynthetic process"/>
    <property type="evidence" value="ECO:0007669"/>
    <property type="project" value="TreeGrafter"/>
</dbReference>
<evidence type="ECO:0000256" key="2">
    <source>
        <dbReference type="ARBA" id="ARBA00005080"/>
    </source>
</evidence>
<evidence type="ECO:0000256" key="6">
    <source>
        <dbReference type="HAMAP-Rule" id="MF_00223"/>
    </source>
</evidence>
<dbReference type="InterPro" id="IPR043133">
    <property type="entry name" value="GTP-CH-I_C/QueF"/>
</dbReference>
<feature type="region of interest" description="Disordered" evidence="7">
    <location>
        <begin position="1"/>
        <end position="31"/>
    </location>
</feature>
<organism evidence="9 10">
    <name type="scientific">Bdellovibrio bacteriovorus (strain ATCC 15356 / DSM 50701 / NCIMB 9529 / HD100)</name>
    <dbReference type="NCBI Taxonomy" id="264462"/>
    <lineage>
        <taxon>Bacteria</taxon>
        <taxon>Pseudomonadati</taxon>
        <taxon>Bdellovibrionota</taxon>
        <taxon>Bdellovibrionia</taxon>
        <taxon>Bdellovibrionales</taxon>
        <taxon>Pseudobdellovibrionaceae</taxon>
        <taxon>Bdellovibrio</taxon>
    </lineage>
</organism>
<comment type="similarity">
    <text evidence="3 6">Belongs to the GTP cyclohydrolase I family.</text>
</comment>
<dbReference type="GO" id="GO:0005525">
    <property type="term" value="F:GTP binding"/>
    <property type="evidence" value="ECO:0007669"/>
    <property type="project" value="UniProtKB-KW"/>
</dbReference>
<dbReference type="PANTHER" id="PTHR11109">
    <property type="entry name" value="GTP CYCLOHYDROLASE I"/>
    <property type="match status" value="1"/>
</dbReference>
<dbReference type="GO" id="GO:0008270">
    <property type="term" value="F:zinc ion binding"/>
    <property type="evidence" value="ECO:0007669"/>
    <property type="project" value="UniProtKB-UniRule"/>
</dbReference>
<dbReference type="Gene3D" id="1.10.286.10">
    <property type="match status" value="1"/>
</dbReference>
<evidence type="ECO:0000256" key="7">
    <source>
        <dbReference type="SAM" id="MobiDB-lite"/>
    </source>
</evidence>
<dbReference type="InterPro" id="IPR020602">
    <property type="entry name" value="GTP_CycHdrlase_I_dom"/>
</dbReference>
<keyword evidence="6" id="KW-0342">GTP-binding</keyword>
<feature type="binding site" evidence="6">
    <location>
        <position position="131"/>
    </location>
    <ligand>
        <name>Zn(2+)</name>
        <dbReference type="ChEBI" id="CHEBI:29105"/>
    </ligand>
</feature>
<dbReference type="PROSITE" id="PS00860">
    <property type="entry name" value="GTP_CYCLOHYDROL_1_2"/>
    <property type="match status" value="1"/>
</dbReference>
<dbReference type="PROSITE" id="PS00859">
    <property type="entry name" value="GTP_CYCLOHYDROL_1_1"/>
    <property type="match status" value="1"/>
</dbReference>
<accession>Q6MK87</accession>
<evidence type="ECO:0000313" key="10">
    <source>
        <dbReference type="Proteomes" id="UP000008080"/>
    </source>
</evidence>
<dbReference type="AlphaFoldDB" id="Q6MK87"/>
<dbReference type="RefSeq" id="WP_011164925.1">
    <property type="nucleotide sequence ID" value="NC_005363.1"/>
</dbReference>
<dbReference type="UniPathway" id="UPA00848">
    <property type="reaction ID" value="UER00151"/>
</dbReference>
<dbReference type="InterPro" id="IPR001474">
    <property type="entry name" value="GTP_CycHdrlase_I"/>
</dbReference>
<dbReference type="NCBIfam" id="NF006824">
    <property type="entry name" value="PRK09347.1-1"/>
    <property type="match status" value="1"/>
</dbReference>
<feature type="binding site" evidence="6">
    <location>
        <position position="134"/>
    </location>
    <ligand>
        <name>Zn(2+)</name>
        <dbReference type="ChEBI" id="CHEBI:29105"/>
    </ligand>
</feature>
<evidence type="ECO:0000256" key="3">
    <source>
        <dbReference type="ARBA" id="ARBA00008085"/>
    </source>
</evidence>
<evidence type="ECO:0000256" key="5">
    <source>
        <dbReference type="ARBA" id="ARBA00022801"/>
    </source>
</evidence>
<evidence type="ECO:0000313" key="9">
    <source>
        <dbReference type="EMBL" id="CAE80322.1"/>
    </source>
</evidence>
<dbReference type="EMBL" id="BX842652">
    <property type="protein sequence ID" value="CAE80322.1"/>
    <property type="molecule type" value="Genomic_DNA"/>
</dbReference>
<keyword evidence="6" id="KW-0547">Nucleotide-binding</keyword>
<dbReference type="FunFam" id="3.30.1130.10:FF:000001">
    <property type="entry name" value="GTP cyclohydrolase 1"/>
    <property type="match status" value="1"/>
</dbReference>
<protein>
    <recommendedName>
        <fullName evidence="6">GTP cyclohydrolase 1</fullName>
        <ecNumber evidence="6">3.5.4.16</ecNumber>
    </recommendedName>
    <alternativeName>
        <fullName evidence="6">GTP cyclohydrolase I</fullName>
        <shortName evidence="6">GTP-CH-I</shortName>
    </alternativeName>
</protein>
<dbReference type="HOGENOM" id="CLU_049768_3_2_7"/>
<dbReference type="InterPro" id="IPR018234">
    <property type="entry name" value="GTP_CycHdrlase_I_CS"/>
</dbReference>
<dbReference type="Pfam" id="PF01227">
    <property type="entry name" value="GTP_cyclohydroI"/>
    <property type="match status" value="1"/>
</dbReference>
<feature type="compositionally biased region" description="Basic residues" evidence="7">
    <location>
        <begin position="1"/>
        <end position="11"/>
    </location>
</feature>
<dbReference type="GO" id="GO:0046654">
    <property type="term" value="P:tetrahydrofolate biosynthetic process"/>
    <property type="evidence" value="ECO:0007669"/>
    <property type="project" value="UniProtKB-UniRule"/>
</dbReference>
<evidence type="ECO:0000256" key="1">
    <source>
        <dbReference type="ARBA" id="ARBA00001052"/>
    </source>
</evidence>
<comment type="pathway">
    <text evidence="2 6">Cofactor biosynthesis; 7,8-dihydroneopterin triphosphate biosynthesis; 7,8-dihydroneopterin triphosphate from GTP: step 1/1.</text>
</comment>
<dbReference type="Gene3D" id="3.30.1130.10">
    <property type="match status" value="1"/>
</dbReference>
<comment type="catalytic activity">
    <reaction evidence="1 6">
        <text>GTP + H2O = 7,8-dihydroneopterin 3'-triphosphate + formate + H(+)</text>
        <dbReference type="Rhea" id="RHEA:17473"/>
        <dbReference type="ChEBI" id="CHEBI:15377"/>
        <dbReference type="ChEBI" id="CHEBI:15378"/>
        <dbReference type="ChEBI" id="CHEBI:15740"/>
        <dbReference type="ChEBI" id="CHEBI:37565"/>
        <dbReference type="ChEBI" id="CHEBI:58462"/>
        <dbReference type="EC" id="3.5.4.16"/>
    </reaction>
</comment>
<dbReference type="InterPro" id="IPR043134">
    <property type="entry name" value="GTP-CH-I_N"/>
</dbReference>
<dbReference type="EC" id="3.5.4.16" evidence="6"/>
<dbReference type="GO" id="GO:0005737">
    <property type="term" value="C:cytoplasm"/>
    <property type="evidence" value="ECO:0007669"/>
    <property type="project" value="TreeGrafter"/>
</dbReference>
<keyword evidence="6" id="KW-0479">Metal-binding</keyword>
<reference evidence="9 10" key="1">
    <citation type="journal article" date="2004" name="Science">
        <title>A predator unmasked: life cycle of Bdellovibrio bacteriovorus from a genomic perspective.</title>
        <authorList>
            <person name="Rendulic S."/>
            <person name="Jagtap P."/>
            <person name="Rosinus A."/>
            <person name="Eppinger M."/>
            <person name="Baar C."/>
            <person name="Lanz C."/>
            <person name="Keller H."/>
            <person name="Lambert C."/>
            <person name="Evans K.J."/>
            <person name="Goesmann A."/>
            <person name="Meyer F."/>
            <person name="Sockett R.E."/>
            <person name="Schuster S.C."/>
        </authorList>
    </citation>
    <scope>NUCLEOTIDE SEQUENCE [LARGE SCALE GENOMIC DNA]</scope>
    <source>
        <strain evidence="10">ATCC 15356 / DSM 50701 / NCIMB 9529 / HD100</strain>
    </source>
</reference>
<dbReference type="NCBIfam" id="NF006825">
    <property type="entry name" value="PRK09347.1-2"/>
    <property type="match status" value="1"/>
</dbReference>